<evidence type="ECO:0000256" key="1">
    <source>
        <dbReference type="SAM" id="MobiDB-lite"/>
    </source>
</evidence>
<dbReference type="AlphaFoldDB" id="A0A819P676"/>
<organism evidence="3 4">
    <name type="scientific">Adineta steineri</name>
    <dbReference type="NCBI Taxonomy" id="433720"/>
    <lineage>
        <taxon>Eukaryota</taxon>
        <taxon>Metazoa</taxon>
        <taxon>Spiralia</taxon>
        <taxon>Gnathifera</taxon>
        <taxon>Rotifera</taxon>
        <taxon>Eurotatoria</taxon>
        <taxon>Bdelloidea</taxon>
        <taxon>Adinetida</taxon>
        <taxon>Adinetidae</taxon>
        <taxon>Adineta</taxon>
    </lineage>
</organism>
<feature type="compositionally biased region" description="Low complexity" evidence="1">
    <location>
        <begin position="12"/>
        <end position="35"/>
    </location>
</feature>
<gene>
    <name evidence="2" type="ORF">OKA104_LOCUS17590</name>
    <name evidence="3" type="ORF">OXD698_LOCUS30116</name>
</gene>
<accession>A0A819P676</accession>
<evidence type="ECO:0000313" key="2">
    <source>
        <dbReference type="EMBL" id="CAF3785325.1"/>
    </source>
</evidence>
<feature type="region of interest" description="Disordered" evidence="1">
    <location>
        <begin position="1"/>
        <end position="40"/>
    </location>
</feature>
<comment type="caution">
    <text evidence="3">The sequence shown here is derived from an EMBL/GenBank/DDBJ whole genome shotgun (WGS) entry which is preliminary data.</text>
</comment>
<dbReference type="EMBL" id="CAJOAY010001054">
    <property type="protein sequence ID" value="CAF3785325.1"/>
    <property type="molecule type" value="Genomic_DNA"/>
</dbReference>
<evidence type="ECO:0000313" key="3">
    <source>
        <dbReference type="EMBL" id="CAF4011239.1"/>
    </source>
</evidence>
<proteinExistence type="predicted"/>
<name>A0A819P676_9BILA</name>
<dbReference type="EMBL" id="CAJOAZ010003494">
    <property type="protein sequence ID" value="CAF4011239.1"/>
    <property type="molecule type" value="Genomic_DNA"/>
</dbReference>
<dbReference type="Proteomes" id="UP000663844">
    <property type="component" value="Unassembled WGS sequence"/>
</dbReference>
<protein>
    <submittedName>
        <fullName evidence="3">Uncharacterized protein</fullName>
    </submittedName>
</protein>
<sequence length="522" mass="59909">MSSHPIDLNPVEQSTSSSSSSFIINEQEQQQQGYQPTTLKSHNRARSVYLPLFPTKSFGPNDYLLLANVPVTRLAPHEIAKRQYGAYTSDALMMMNNYDYSNDGFSLSQQDVEELAARLRVGKSIITFNAQQLRGICYTLLTLHESFRRNILQIKNVALTEPTLNSKQMAIALEFYLQIDVDLFYMKTCSYRGAMPRFKNIEGLFCGNDEPEARYTLTSCASLLCPYCYPSNHWQKSQPWPVIDFASSSKYQFVNGYITYLNCPATCKTSNIIYAMTCPCGHYDYVDSTTQTLADAMTYHRKHGNRIIFEKLIGSPLFSGSPLDPYEKEKETANKMRLYQHSARCPIALRSFLECNPNYWCFIPMLLHEALAENILYTRTSNYSTAELYDFIPMIAIDNQRVENYLSHIPLSPVNYAFSYQQRLKQRLFFESTVPFSINEQSLPYSPLDLYKVALIVVLPDECSMILRYILQTLFIIHGETKLNMICPLGGDPEKRYGRAYDLVWCADLNHPLLTMSRSNQD</sequence>
<reference evidence="3" key="1">
    <citation type="submission" date="2021-02" db="EMBL/GenBank/DDBJ databases">
        <authorList>
            <person name="Nowell W R."/>
        </authorList>
    </citation>
    <scope>NUCLEOTIDE SEQUENCE</scope>
</reference>
<evidence type="ECO:0000313" key="4">
    <source>
        <dbReference type="Proteomes" id="UP000663844"/>
    </source>
</evidence>
<dbReference type="Proteomes" id="UP000663881">
    <property type="component" value="Unassembled WGS sequence"/>
</dbReference>